<dbReference type="Pfam" id="PF01884">
    <property type="entry name" value="PcrB"/>
    <property type="match status" value="1"/>
</dbReference>
<evidence type="ECO:0000256" key="4">
    <source>
        <dbReference type="ARBA" id="ARBA00022842"/>
    </source>
</evidence>
<comment type="caution">
    <text evidence="9">The sequence shown here is derived from an EMBL/GenBank/DDBJ whole genome shotgun (WGS) entry which is preliminary data.</text>
</comment>
<dbReference type="GO" id="GO:0120536">
    <property type="term" value="F:heptaprenylglyceryl phosphate synthase activity"/>
    <property type="evidence" value="ECO:0007669"/>
    <property type="project" value="UniProtKB-ARBA"/>
</dbReference>
<dbReference type="NCBIfam" id="TIGR01768">
    <property type="entry name" value="GGGP-family"/>
    <property type="match status" value="1"/>
</dbReference>
<dbReference type="CDD" id="cd02812">
    <property type="entry name" value="PcrB_like"/>
    <property type="match status" value="1"/>
</dbReference>
<keyword evidence="7" id="KW-1208">Phospholipid metabolism</keyword>
<dbReference type="GO" id="GO:0046474">
    <property type="term" value="P:glycerophospholipid biosynthetic process"/>
    <property type="evidence" value="ECO:0007669"/>
    <property type="project" value="UniProtKB-ARBA"/>
</dbReference>
<keyword evidence="3" id="KW-0479">Metal-binding</keyword>
<dbReference type="InterPro" id="IPR038597">
    <property type="entry name" value="GGGP/HepGP_synthase_sf"/>
</dbReference>
<dbReference type="InterPro" id="IPR039074">
    <property type="entry name" value="GGGP/HepGP_synthase_I"/>
</dbReference>
<dbReference type="Proteomes" id="UP000559885">
    <property type="component" value="Unassembled WGS sequence"/>
</dbReference>
<proteinExistence type="predicted"/>
<dbReference type="AlphaFoldDB" id="A0A841ZTA0"/>
<dbReference type="NCBIfam" id="NF003199">
    <property type="entry name" value="PRK04169.1-3"/>
    <property type="match status" value="1"/>
</dbReference>
<gene>
    <name evidence="9" type="ORF">HB912_12550</name>
</gene>
<dbReference type="EC" id="2.5.1.n9" evidence="9"/>
<dbReference type="GO" id="GO:0046872">
    <property type="term" value="F:metal ion binding"/>
    <property type="evidence" value="ECO:0007669"/>
    <property type="project" value="UniProtKB-KW"/>
</dbReference>
<evidence type="ECO:0000313" key="10">
    <source>
        <dbReference type="Proteomes" id="UP000559885"/>
    </source>
</evidence>
<dbReference type="PANTHER" id="PTHR40029:SF2">
    <property type="entry name" value="HEPTAPRENYLGLYCERYL PHOSPHATE SYNTHASE"/>
    <property type="match status" value="1"/>
</dbReference>
<comment type="catalytic activity">
    <reaction evidence="8">
        <text>sn-glycerol 1-phosphate + all-trans-heptaprenyl diphosphate = 3-heptaprenyl-sn-glycero-1-phosphate + diphosphate</text>
        <dbReference type="Rhea" id="RHEA:33495"/>
        <dbReference type="ChEBI" id="CHEBI:33019"/>
        <dbReference type="ChEBI" id="CHEBI:57685"/>
        <dbReference type="ChEBI" id="CHEBI:58206"/>
        <dbReference type="ChEBI" id="CHEBI:64781"/>
        <dbReference type="EC" id="2.5.1.n9"/>
    </reaction>
</comment>
<dbReference type="PANTHER" id="PTHR40029">
    <property type="match status" value="1"/>
</dbReference>
<name>A0A841ZTA0_9LIST</name>
<keyword evidence="5" id="KW-0443">Lipid metabolism</keyword>
<dbReference type="SUPFAM" id="SSF51395">
    <property type="entry name" value="FMN-linked oxidoreductases"/>
    <property type="match status" value="1"/>
</dbReference>
<sequence length="221" mass="24713">MRHFFKIDPAKVLTDPEVEALLRSDTDGFIIGGTDLVTAENAAFCYERFMETDKALFLELSSEEMVLPFADRFLVPLVLNSPDSNWVVGQFSKALKRFSPHVPFKQIKPVGYLVLNGEAKVAKLTKADTELSKEDVAAYAELAERFLQLPVFYLEYSGKLGDVSLVRHVKGKLLGTELWYGGGIRSVHEARSMAEFADVIVVGNLIYENFSEALKTAEITR</sequence>
<evidence type="ECO:0000256" key="1">
    <source>
        <dbReference type="ARBA" id="ARBA00022516"/>
    </source>
</evidence>
<keyword evidence="4" id="KW-0460">Magnesium</keyword>
<evidence type="ECO:0000256" key="7">
    <source>
        <dbReference type="ARBA" id="ARBA00023264"/>
    </source>
</evidence>
<keyword evidence="6" id="KW-0594">Phospholipid biosynthesis</keyword>
<accession>A0A841ZTA0</accession>
<evidence type="ECO:0000256" key="3">
    <source>
        <dbReference type="ARBA" id="ARBA00022723"/>
    </source>
</evidence>
<evidence type="ECO:0000256" key="5">
    <source>
        <dbReference type="ARBA" id="ARBA00023098"/>
    </source>
</evidence>
<keyword evidence="1" id="KW-0444">Lipid biosynthesis</keyword>
<evidence type="ECO:0000313" key="9">
    <source>
        <dbReference type="EMBL" id="MBC1522478.1"/>
    </source>
</evidence>
<evidence type="ECO:0000256" key="6">
    <source>
        <dbReference type="ARBA" id="ARBA00023209"/>
    </source>
</evidence>
<dbReference type="Gene3D" id="3.20.20.390">
    <property type="entry name" value="FMN-linked oxidoreductases"/>
    <property type="match status" value="1"/>
</dbReference>
<keyword evidence="2 9" id="KW-0808">Transferase</keyword>
<evidence type="ECO:0000256" key="2">
    <source>
        <dbReference type="ARBA" id="ARBA00022679"/>
    </source>
</evidence>
<dbReference type="RefSeq" id="WP_185375055.1">
    <property type="nucleotide sequence ID" value="NZ_JAARRM010000007.1"/>
</dbReference>
<organism evidence="9 10">
    <name type="scientific">Listeria aquatica</name>
    <dbReference type="NCBI Taxonomy" id="1494960"/>
    <lineage>
        <taxon>Bacteria</taxon>
        <taxon>Bacillati</taxon>
        <taxon>Bacillota</taxon>
        <taxon>Bacilli</taxon>
        <taxon>Bacillales</taxon>
        <taxon>Listeriaceae</taxon>
        <taxon>Listeria</taxon>
    </lineage>
</organism>
<dbReference type="EMBL" id="JAARRM010000007">
    <property type="protein sequence ID" value="MBC1522478.1"/>
    <property type="molecule type" value="Genomic_DNA"/>
</dbReference>
<dbReference type="InterPro" id="IPR008205">
    <property type="entry name" value="GGGP_HepGP_synthase"/>
</dbReference>
<evidence type="ECO:0000256" key="8">
    <source>
        <dbReference type="ARBA" id="ARBA00048318"/>
    </source>
</evidence>
<protein>
    <submittedName>
        <fullName evidence="9">Heptaprenylglyceryl phosphate synthase</fullName>
        <ecNumber evidence="9">2.5.1.n9</ecNumber>
    </submittedName>
</protein>
<reference evidence="9 10" key="1">
    <citation type="submission" date="2020-03" db="EMBL/GenBank/DDBJ databases">
        <title>Soil Listeria distribution.</title>
        <authorList>
            <person name="Liao J."/>
            <person name="Wiedmann M."/>
        </authorList>
    </citation>
    <scope>NUCLEOTIDE SEQUENCE [LARGE SCALE GENOMIC DNA]</scope>
    <source>
        <strain evidence="9 10">FSL L7-1507</strain>
    </source>
</reference>